<gene>
    <name evidence="1" type="ORF">An07g00740</name>
</gene>
<evidence type="ECO:0000313" key="1">
    <source>
        <dbReference type="RefSeq" id="XP_059600852.1"/>
    </source>
</evidence>
<organism evidence="1">
    <name type="scientific">Aspergillus niger</name>
    <dbReference type="NCBI Taxonomy" id="5061"/>
    <lineage>
        <taxon>Eukaryota</taxon>
        <taxon>Fungi</taxon>
        <taxon>Dikarya</taxon>
        <taxon>Ascomycota</taxon>
        <taxon>Pezizomycotina</taxon>
        <taxon>Eurotiomycetes</taxon>
        <taxon>Eurotiomycetidae</taxon>
        <taxon>Eurotiales</taxon>
        <taxon>Aspergillaceae</taxon>
        <taxon>Aspergillus</taxon>
        <taxon>Aspergillus subgen. Circumdati</taxon>
    </lineage>
</organism>
<dbReference type="AlphaFoldDB" id="A0AAJ8BNC1"/>
<dbReference type="VEuPathDB" id="FungiDB:An07g00740"/>
<dbReference type="KEGG" id="ang:An07g00740"/>
<accession>A0AAJ8BNC1</accession>
<sequence>MSRRSARLWNYIERRENIRGGGDKITALEFWGGNSGIDRSQSAGRAIVQTSEEQAQETEPGSVFRQFTTCPGRATEMNGVDAEG</sequence>
<protein>
    <submittedName>
        <fullName evidence="1">Uncharacterized protein</fullName>
    </submittedName>
</protein>
<reference evidence="1" key="1">
    <citation type="submission" date="2025-02" db="EMBL/GenBank/DDBJ databases">
        <authorList>
            <consortium name="NCBI Genome Project"/>
        </authorList>
    </citation>
    <scope>NUCLEOTIDE SEQUENCE</scope>
</reference>
<reference evidence="1" key="2">
    <citation type="submission" date="2025-08" db="UniProtKB">
        <authorList>
            <consortium name="RefSeq"/>
        </authorList>
    </citation>
    <scope>IDENTIFICATION</scope>
</reference>
<dbReference type="GeneID" id="84591253"/>
<proteinExistence type="predicted"/>
<name>A0AAJ8BNC1_ASPNG</name>
<dbReference type="RefSeq" id="XP_059600852.1">
    <property type="nucleotide sequence ID" value="XM_059748181.1"/>
</dbReference>